<dbReference type="AlphaFoldDB" id="A0A914UZY4"/>
<dbReference type="WBParaSite" id="PSAMB.scaffold1349size32663.g12572.t1">
    <property type="protein sequence ID" value="PSAMB.scaffold1349size32663.g12572.t1"/>
    <property type="gene ID" value="PSAMB.scaffold1349size32663.g12572"/>
</dbReference>
<evidence type="ECO:0000256" key="3">
    <source>
        <dbReference type="SAM" id="MobiDB-lite"/>
    </source>
</evidence>
<evidence type="ECO:0000256" key="1">
    <source>
        <dbReference type="ARBA" id="ARBA00007292"/>
    </source>
</evidence>
<evidence type="ECO:0000256" key="2">
    <source>
        <dbReference type="ARBA" id="ARBA00023157"/>
    </source>
</evidence>
<feature type="domain" description="Lipid-binding serum glycoprotein C-terminal" evidence="5">
    <location>
        <begin position="594"/>
        <end position="813"/>
    </location>
</feature>
<feature type="region of interest" description="Disordered" evidence="3">
    <location>
        <begin position="434"/>
        <end position="513"/>
    </location>
</feature>
<dbReference type="Gene3D" id="3.15.20.10">
    <property type="entry name" value="Bactericidal permeability-increasing protein, domain 2"/>
    <property type="match status" value="1"/>
</dbReference>
<dbReference type="Pfam" id="PF02886">
    <property type="entry name" value="LBP_BPI_CETP_C"/>
    <property type="match status" value="1"/>
</dbReference>
<evidence type="ECO:0000259" key="4">
    <source>
        <dbReference type="SMART" id="SM00328"/>
    </source>
</evidence>
<proteinExistence type="inferred from homology"/>
<sequence>MRRRMIWVDIVREVDGLAPEAVYFHTVSDRRRPAALCGKLAGPTIALWRLKIADKKEPAESTGRFFVVRACLAARTELAVVAVVFCEYFHSASATVADHQRWCDLHDDCPANDHKFLFDRDRVPYNSLSFILLLLLVAYASAQTCPQPAPCGGGGGGRGGGGGNSDYNPELNNGRRGNPGLKAKFNQRAFQYLSNIADDLIAAEIPKTRLEPIQQSVPQFNGYITAYNLYLSRFRRATRTAIYPSEPNHINIAVENFDIGVTGNLAGQLVVLVPLQISGIIDVIAQGISLTMVTALEADCSGRPSIRVLGCSAHIDYINVNIINGGLIGNIINTQFKSQIVGMLSPVMSKLLCTRAAQFVTNDLSSKLAGIPTRISIGQVLGKLLPKSSNCIQKRNRKLKLLQRAGRVSARGALTRKSSKHVVRSRPIVERASEVKRRIAARQHSVQSYSGDRLVSGKTGVNDAHTDADVDTETDPDLDVDVDVGSDVGSDSDSDEPTKVPAGAETVIDPNAGGPNDPTFQADSACSNSGDSLAALTSLFDVHRLDNYYLSLGLVGQPHASSCCLAIDLLGEIAPNGACTPFGPAPMQFPCCGTKMAEALISDHVINSFLYHAHREGIFRATLDHNTPKIGKFLKTTCPAEAPEDDSEDGGGLGGLNICLGDIIPVLREKYPDKNVQLYLSTERAPSVILRKATGAHIDLMALVDVIAVANPPAKVGTLGIEAVADIAMTFAGAGKATGKATFQKLKLTDRTGTLGLPQIALDNISQLGKGLVEKLINDQLKNGLSLSLPGNLPIKFCNPMINIYDRYLYIQSDFSIDTSLLSLGGGGQCASSCARPCG</sequence>
<dbReference type="InterPro" id="IPR001124">
    <property type="entry name" value="Lipid-bd_serum_glycop_C"/>
</dbReference>
<organism evidence="6 7">
    <name type="scientific">Plectus sambesii</name>
    <dbReference type="NCBI Taxonomy" id="2011161"/>
    <lineage>
        <taxon>Eukaryota</taxon>
        <taxon>Metazoa</taxon>
        <taxon>Ecdysozoa</taxon>
        <taxon>Nematoda</taxon>
        <taxon>Chromadorea</taxon>
        <taxon>Plectida</taxon>
        <taxon>Plectina</taxon>
        <taxon>Plectoidea</taxon>
        <taxon>Plectidae</taxon>
        <taxon>Plectus</taxon>
    </lineage>
</organism>
<dbReference type="Proteomes" id="UP000887566">
    <property type="component" value="Unplaced"/>
</dbReference>
<keyword evidence="2" id="KW-1015">Disulfide bond</keyword>
<dbReference type="SUPFAM" id="SSF55394">
    <property type="entry name" value="Bactericidal permeability-increasing protein, BPI"/>
    <property type="match status" value="2"/>
</dbReference>
<dbReference type="GO" id="GO:0008289">
    <property type="term" value="F:lipid binding"/>
    <property type="evidence" value="ECO:0007669"/>
    <property type="project" value="InterPro"/>
</dbReference>
<evidence type="ECO:0000313" key="6">
    <source>
        <dbReference type="Proteomes" id="UP000887566"/>
    </source>
</evidence>
<dbReference type="InterPro" id="IPR032942">
    <property type="entry name" value="BPI/LBP/Plunc"/>
</dbReference>
<dbReference type="InterPro" id="IPR017942">
    <property type="entry name" value="Lipid-bd_serum_glycop_N"/>
</dbReference>
<dbReference type="SMART" id="SM00328">
    <property type="entry name" value="BPI1"/>
    <property type="match status" value="1"/>
</dbReference>
<protein>
    <submittedName>
        <fullName evidence="7">BPI2 domain-containing protein</fullName>
    </submittedName>
</protein>
<dbReference type="PANTHER" id="PTHR10504:SF144">
    <property type="entry name" value="BPI1 DOMAIN-CONTAINING PROTEIN"/>
    <property type="match status" value="1"/>
</dbReference>
<evidence type="ECO:0000259" key="5">
    <source>
        <dbReference type="SMART" id="SM00329"/>
    </source>
</evidence>
<feature type="compositionally biased region" description="Acidic residues" evidence="3">
    <location>
        <begin position="469"/>
        <end position="495"/>
    </location>
</feature>
<name>A0A914UZY4_9BILA</name>
<dbReference type="SMART" id="SM00329">
    <property type="entry name" value="BPI2"/>
    <property type="match status" value="1"/>
</dbReference>
<dbReference type="InterPro" id="IPR017943">
    <property type="entry name" value="Bactericidal_perm-incr_a/b_dom"/>
</dbReference>
<reference evidence="7" key="1">
    <citation type="submission" date="2022-11" db="UniProtKB">
        <authorList>
            <consortium name="WormBaseParasite"/>
        </authorList>
    </citation>
    <scope>IDENTIFICATION</scope>
</reference>
<feature type="compositionally biased region" description="Gly residues" evidence="3">
    <location>
        <begin position="155"/>
        <end position="164"/>
    </location>
</feature>
<dbReference type="GO" id="GO:0005615">
    <property type="term" value="C:extracellular space"/>
    <property type="evidence" value="ECO:0007669"/>
    <property type="project" value="TreeGrafter"/>
</dbReference>
<comment type="similarity">
    <text evidence="1">Belongs to the BPI/LBP/Plunc superfamily. BPI/LBP family.</text>
</comment>
<dbReference type="PANTHER" id="PTHR10504">
    <property type="entry name" value="BACTERICIDAL PERMEABILITY-INCREASING BPI PROTEIN-RELATED"/>
    <property type="match status" value="1"/>
</dbReference>
<feature type="domain" description="Lipid-binding serum glycoprotein N-terminal" evidence="4">
    <location>
        <begin position="186"/>
        <end position="406"/>
    </location>
</feature>
<feature type="region of interest" description="Disordered" evidence="3">
    <location>
        <begin position="155"/>
        <end position="178"/>
    </location>
</feature>
<dbReference type="Pfam" id="PF01273">
    <property type="entry name" value="LBP_BPI_CETP"/>
    <property type="match status" value="1"/>
</dbReference>
<evidence type="ECO:0000313" key="7">
    <source>
        <dbReference type="WBParaSite" id="PSAMB.scaffold1349size32663.g12572.t1"/>
    </source>
</evidence>
<keyword evidence="6" id="KW-1185">Reference proteome</keyword>
<dbReference type="Gene3D" id="3.15.10.10">
    <property type="entry name" value="Bactericidal permeability-increasing protein, domain 1"/>
    <property type="match status" value="1"/>
</dbReference>
<accession>A0A914UZY4</accession>